<accession>A0ABM6FB52</accession>
<dbReference type="Proteomes" id="UP000177515">
    <property type="component" value="Chromosome 2"/>
</dbReference>
<evidence type="ECO:0000313" key="8">
    <source>
        <dbReference type="Proteomes" id="UP000177515"/>
    </source>
</evidence>
<feature type="chain" id="PRO_5045470869" description="Filamentous haemagglutinin FhaB/tRNA nuclease CdiA-like TPS domain-containing protein" evidence="5">
    <location>
        <begin position="21"/>
        <end position="4077"/>
    </location>
</feature>
<dbReference type="PANTHER" id="PTHR12338">
    <property type="entry name" value="AUTOTRANSPORTER"/>
    <property type="match status" value="1"/>
</dbReference>
<dbReference type="InterPro" id="IPR050909">
    <property type="entry name" value="Bact_Autotransporter_VF"/>
</dbReference>
<evidence type="ECO:0000259" key="6">
    <source>
        <dbReference type="SMART" id="SM00912"/>
    </source>
</evidence>
<feature type="domain" description="Filamentous haemagglutinin FhaB/tRNA nuclease CdiA-like TPS" evidence="6">
    <location>
        <begin position="116"/>
        <end position="230"/>
    </location>
</feature>
<evidence type="ECO:0000256" key="2">
    <source>
        <dbReference type="ARBA" id="ARBA00022525"/>
    </source>
</evidence>
<evidence type="ECO:0000256" key="5">
    <source>
        <dbReference type="SAM" id="SignalP"/>
    </source>
</evidence>
<dbReference type="InterPro" id="IPR012334">
    <property type="entry name" value="Pectin_lyas_fold"/>
</dbReference>
<keyword evidence="3 5" id="KW-0732">Signal</keyword>
<evidence type="ECO:0000313" key="7">
    <source>
        <dbReference type="EMBL" id="AOZ08932.1"/>
    </source>
</evidence>
<evidence type="ECO:0000256" key="3">
    <source>
        <dbReference type="ARBA" id="ARBA00022729"/>
    </source>
</evidence>
<dbReference type="InterPro" id="IPR021026">
    <property type="entry name" value="Filamn_hemagglutn_DUF3739"/>
</dbReference>
<feature type="signal peptide" evidence="5">
    <location>
        <begin position="1"/>
        <end position="20"/>
    </location>
</feature>
<dbReference type="EMBL" id="CP017755">
    <property type="protein sequence ID" value="AOZ08932.1"/>
    <property type="molecule type" value="Genomic_DNA"/>
</dbReference>
<dbReference type="Gene3D" id="2.160.20.10">
    <property type="entry name" value="Single-stranded right-handed beta-helix, Pectin lyase-like"/>
    <property type="match status" value="1"/>
</dbReference>
<comment type="subcellular location">
    <subcellularLocation>
        <location evidence="1">Secreted</location>
    </subcellularLocation>
</comment>
<gene>
    <name evidence="7" type="ORF">BKK80_23960</name>
</gene>
<keyword evidence="2" id="KW-0964">Secreted</keyword>
<reference evidence="7 8" key="1">
    <citation type="submission" date="2016-10" db="EMBL/GenBank/DDBJ databases">
        <title>Complete genome sequences of three Cupriavidus strains isolated from various Malaysian environments.</title>
        <authorList>
            <person name="Abdullah A.A.-A."/>
            <person name="Shafie N.A.H."/>
            <person name="Lau N.S."/>
        </authorList>
    </citation>
    <scope>NUCLEOTIDE SEQUENCE [LARGE SCALE GENOMIC DNA]</scope>
    <source>
        <strain evidence="7 8">USMAA1020</strain>
    </source>
</reference>
<evidence type="ECO:0000256" key="4">
    <source>
        <dbReference type="SAM" id="MobiDB-lite"/>
    </source>
</evidence>
<dbReference type="Pfam" id="PF05860">
    <property type="entry name" value="TPS"/>
    <property type="match status" value="1"/>
</dbReference>
<keyword evidence="8" id="KW-1185">Reference proteome</keyword>
<dbReference type="Pfam" id="PF12545">
    <property type="entry name" value="DUF3739"/>
    <property type="match status" value="1"/>
</dbReference>
<feature type="region of interest" description="Disordered" evidence="4">
    <location>
        <begin position="4017"/>
        <end position="4037"/>
    </location>
</feature>
<dbReference type="NCBIfam" id="TIGR01901">
    <property type="entry name" value="adhes_NPXG"/>
    <property type="match status" value="1"/>
</dbReference>
<name>A0ABM6FB52_9BURK</name>
<dbReference type="InterPro" id="IPR008638">
    <property type="entry name" value="FhaB/CdiA-like_TPS"/>
</dbReference>
<organism evidence="7 8">
    <name type="scientific">Cupriavidus malaysiensis</name>
    <dbReference type="NCBI Taxonomy" id="367825"/>
    <lineage>
        <taxon>Bacteria</taxon>
        <taxon>Pseudomonadati</taxon>
        <taxon>Pseudomonadota</taxon>
        <taxon>Betaproteobacteria</taxon>
        <taxon>Burkholderiales</taxon>
        <taxon>Burkholderiaceae</taxon>
        <taxon>Cupriavidus</taxon>
    </lineage>
</organism>
<dbReference type="SMART" id="SM00912">
    <property type="entry name" value="Haemagg_act"/>
    <property type="match status" value="1"/>
</dbReference>
<evidence type="ECO:0000256" key="1">
    <source>
        <dbReference type="ARBA" id="ARBA00004613"/>
    </source>
</evidence>
<protein>
    <recommendedName>
        <fullName evidence="6">Filamentous haemagglutinin FhaB/tRNA nuclease CdiA-like TPS domain-containing protein</fullName>
    </recommendedName>
</protein>
<proteinExistence type="predicted"/>
<dbReference type="PANTHER" id="PTHR12338:SF8">
    <property type="entry name" value="HEME_HEMOPEXIN-BINDING PROTEIN"/>
    <property type="match status" value="1"/>
</dbReference>
<sequence length="4077" mass="408258">MAQAAVLILASGGIWSTAQAQQAFSSAWFAAKGAAQSAAQQTGRLPNGMPVSALASPSAQQQQASAELQRSLANLGTAAQGIAAMQAAQASARAAAAAANATVPDGLAEGGLKIDTNSLTQGWVNANAPAQTVADGKTTVAIQQTADRAVLNWETFNVGRSTTVDFKQQADWAVLNRVNDPQARPSQIQGQIRGDGTVMIVNRNGVIFSGTSQVDTRNLVAAAARISDGQFSSNGIYGLNGTTPSFTDALGKVEVQAGARIATRAPATVTQGGGYVLLLGGEVGNAGTIATPRGQAALAAGDSFVIRRGVGTDGNTTSTTRGNEISPQFVASGGTGSAGKVANSGLILAPEGDVTLAGRDVQQLGVAVATTTVNTRGTVHLLNSAADTQGRVTLGPGAVTAVLIDDDGKTTALDSQRDALMQDSAAQDLLRAGAASGLFDNLSKLSDRRDQSRVEIVSGGDVLFQGDSLTLATGGQIAVSATGRSFVANRAQLDVSGAVGVALAMDTNNVKINVQGNEQRDAPGNRDSGNLLNANVWIDRRRLVYVPAGVGGYATERWYTGGGLLEVGGYLGNQGHRIGEWAAQGGTVTLGGKEVVTQAGSSINLSGGSLDVQTGYLKQTWFKAADGTLTKADNALAGVLYTGVYTGFDDEHPRWGKTAMQSYASPLIAPQQVLQNGYTVGRDAGRLQVSAPTAVLEGEVVARVFNGAQQTQARAAGLADGYKQGQYAVAQAGGLALGQYTGPGRTGVFTSEVKIGTEVGVTPGMGAADALDPQRQNTVWLDAGMLNGFRLGVLDLASGGRIVVSQPLALADGGQLSLVAPKVDIDANLTAHGGSVTVSNEFTRAGDRYPGALMAADGTSKLTLAAGRTIDVRGVWTNARIDPAGLAGLAYVNGGSVTIDGSQDVTIAAGSVIDVSSGAAILASGKTVGGKGGNVTLIAGDVSGGTSAVTGNLVLDGAIRAAGVSGGGTLTLSSPNNVLVGENASLAGGVLAAGTPAPLRMQLTQPLTIAAGQPLPFTLTEVHNTLPLDVPVPVDIAVSGVPAIPTAADWVVPSGMSPLNARDGNGNMVYYFPGQRIPAGTLITGVAGLGTIAAGTVIPSSVFPQGLPITPYNLVYATGSVQAQDMTYQAGTVIPPGTVLPQTVSVAPAPALSPAFFRAGFSNYDINAGLGMLVAGSAIAPAMPVYRITADSLMAPSGSDPSAAMSLWLPPLYAEHPQSATLTQRGGASLTLRSQTRSANGVLIGGGSIVMQKDASITVDPGQGIKIDATGQIDIEGRLTARGGSISLLNEADGSLDALRNFDAAGVGRGVSVWVGPSARLDVSGQAYAAVDAQGRRYGTAMDGGTIKVSGGTAFVVVRPGAELGADGTRVVVDAGTVDTRAAPGGAVTLASNGGAISLDSLSGIYLDGTLHAVSGGAGASGGSLSIALLTPYFSNLGGVLPANVLVPSTMTVVQAQPAPSLPADLAAGTNAAALALGRATVSADAVKAGGFDALALRSGDYMQFSGDVSLALGKSVSLTAGAFTSGPVLAAPPDASTPPARGSVRIAAPYVLLSGVPVIVPDGNSSGTIGNPLAAAAPTVATFEVDAKQIDIQGLLAFSADIAHYDSSIFGFVHTPSPGFRTTRLASQGDIRFLPTTVDQGTTLASAWDIDLQAAQVYPATNARATVIAGQGNTSNAGNAGNAGYVAKLTIGRTTPDVPDAPLSVFGSLTLLAPIIEQGGIVRAPFGAITLGNHFPATQRVDLLPGSLTSVSMAGLAIPYGGTVDGVTYSYGGTSVRPLDLTGFSGNTTLRSGAGITLDAQAVNVQGGATLDLSGGGTLAGAGFVSGRGGSVNILTTPLVNANPATPLSKASDKVYAILPGYASGYAPAAPENGAGDPAIGQQITVGAGVPGLPAGTYTLLPSNYALLPGAYRVELGAGSGKPPGGVAAIGNGTYATAVQSGIANTGFRSALPLTALITPGSAVRRYAQYNEQGYADFFTASAAQFGGLRPLLPGDGKVLQIRFEQPISQPGMAALGFAGTARLQGDAGGIDGSVALANVGEIVADAATPGFNGVSVRAADLNAIASPRLLVNGTVGVVNGTLMFQGGQDLAIRDGVTLQGGELVLVGGNIGVGNNVTLSTIGQGRAPFDSASTGMGYSTGYGTSVLALSNGRLDFLGSQGTGAITIGAGSQLYSEGTLAFATNGGVNMDAGARFGSRNIALAMNTVNVGSSADIAAAGAPAGLQFDQALFNRLVSGDLPRGVPALQTITLGASSAINVFGSAGLDATGTGINLVLNTPALYGWGGAGDHATIAAGRITWNSIAGATPPALAAGGPGTGLGTLDLVAREIDLGQFLSLDNAKVSRTVYGFGNVNLKASEKIVSAGNGSLFVYQAPSTDAGAVFGQSGSGGNLTLATPLLTGMQKSIMAYTAGGALNVVAPPGQAPSQAVSTVAGAEIDLGGDSVAIGSTILLPSGKLVVNATHDIALDAGSRIDLSGQPSTIQRATVYGFGGTASFHSAQGGVVQAGGSIIDVSATHANAGEITIDAGNGQVALNGTLNGGATEGQASGDFSARAGTFADFAGLNAALTRGGFFDARSFTARQGDLVVGDGVKARQVSIATDGGQLTVNGTIDASGAAPGTIRLSAGKGLTLAAGAVLDAHGTVLQVDSYGQPIEAKNRGHVELTAAGGTLSLQPGATIDLSTPDGVAYGDIVLNAQRVGATVASATGAGAPANATGNDVAISAAGPLTLRGARSILLNGFATYANAPADPGDANGQVITQGWLDLVDRDSQLFMAGALANAALQGRLAGLSAYGSALHLRPGVEVVSATSQGNLTVSGDIDLAGYRYGPGADRDTTSAAYGAGEPLALVIRAGGNLAVKGSISDGFRAVTGKPAIYDGILDITNSAEFSLQDGYWGTPGASYVASKDVYLMTSWTVPNDDFYNYLGGLIGSDGTIYYVGNTIPAGTRLSASDGLLFEAGIPLPGVATTLVSNGMPGAPAASAAATMLAAGTSSASLRLVAGADLAGADQRALQTVRALNGGGNLTLNDPSYNASLNGTFFSVLRTGTGNLELLAGGSFSEATPYGVYTAGTQAAPLLAADGSNPYDIIATRGAGLHAWYPEHGGDLLLVAQQDVTGRVQIADNNSRYVDSDLSGNWLRRQGGGASADPTAWWINFGSLTQTASWKVDSSMTGFQGIGTLGGGNLTVIAGRNAGLTGGGSTALDLAVASTGRVLADGTVVATGGGDLTLKIGGGLNAVLPNTSVQPPDYYGAITNLRGDINVNAGSIGALTVVQGGSLFTSFDPRAVEANVFERSTKTPGPTLTPGDGVVNVSARGDLVIAGAADAGMGNAVDQAGIPYLLRNADGSTTLVPTGGFSAFTLWTPASAIRLYSAGGDVAPLQGGVFGNSLSNSNGFYPGTLIVAAANGDIRFAEPLAGLTYPVLELVPSPRGQLELLAAGSIYGSSQVVAMSGAGMSTLATPLRPVFETSVNGGGTNNASPTSAYLGFTRSSPIAFGPDTPLGNLHAGDDLPALVYAGKDIVDLTLGQVQNPPPGFGPGSFQPFPTTWYAAAKPFQVIAGRDIVGTGTTASTFLNLDAGDITLIQAGRDIFRQSVTIAGPGLLQVQAGRNLYQGYDGSLTSAGDVVNVSNKSGGAGITVLAGVGANGPDYAGFARLYFDAANQLNAGTPLAGSGKVAHTYDTELLAWLRQRFGYQGTAAAALAYFLALPGEQQGVFARQVYFQELLLGGREYNDPASSRYGSYLRGREAIATLFPGADAQGRAIAYQGDITMFSSITGSKTVNGQAVPVTTDAGIHTNFGGGIQMLNPGGKTLVGVEGVPAGTGAGLITQGSGDIALYSKGSILLGLSRIMTTFGGSIQGWSSDGDINAGRGAKTTVLYTPPKRVYDALGNVTVSPNVPSSGAGIATLSPIPEVPPGDVDLVAPLGTIDAGEAGIRVSGNVNFAALQVVNAANVQVQGKSTGLPVVASVNVGALSNASAVASQAAAAAQDAMTRERAAQRQGLPSIFTVRMLGGDVSPAADGERRPAAGLQSGMPYRYDPSSPVQIVGLGGKVDPRLWARLSDDERRRLQQAAEPAH</sequence>
<dbReference type="SUPFAM" id="SSF51126">
    <property type="entry name" value="Pectin lyase-like"/>
    <property type="match status" value="1"/>
</dbReference>
<dbReference type="InterPro" id="IPR011050">
    <property type="entry name" value="Pectin_lyase_fold/virulence"/>
</dbReference>
<feature type="region of interest" description="Disordered" evidence="4">
    <location>
        <begin position="40"/>
        <end position="60"/>
    </location>
</feature>